<keyword evidence="16" id="KW-1185">Reference proteome</keyword>
<feature type="transmembrane region" description="Helical" evidence="13">
    <location>
        <begin position="95"/>
        <end position="115"/>
    </location>
</feature>
<dbReference type="InterPro" id="IPR029485">
    <property type="entry name" value="CAT_C"/>
</dbReference>
<feature type="transmembrane region" description="Helical" evidence="13">
    <location>
        <begin position="448"/>
        <end position="471"/>
    </location>
</feature>
<evidence type="ECO:0000256" key="3">
    <source>
        <dbReference type="ARBA" id="ARBA00022448"/>
    </source>
</evidence>
<evidence type="ECO:0000256" key="10">
    <source>
        <dbReference type="ARBA" id="ARBA00034422"/>
    </source>
</evidence>
<evidence type="ECO:0000256" key="11">
    <source>
        <dbReference type="ARBA" id="ARBA00034423"/>
    </source>
</evidence>
<comment type="subcellular location">
    <subcellularLocation>
        <location evidence="1">Cell membrane</location>
        <topology evidence="1">Multi-pass membrane protein</topology>
    </subcellularLocation>
</comment>
<sequence>MGAKTFYHALFRKKHFDEDSSLASKLKRCLSVFDIMFIAIGHMIGAGIYMLAGKVAKDEAGPGIILSFTFAGVAALLSAFSYAEFGARYPRAGSAYTYTYVGVGELWAFVIGWTVPLEYMIGNAAVARAWSSYFDKLFGYPVRNFTLNTVGHLSTNSEFFSDYPDFLAFILLILVAIAVSIGSKASANLNTGFVCLNVLVLLFVIVSGLRYADFSLWSGTDENGRSKFLPYGVSGALAGASNCFFAYIGFEALATAGEEAKNPRRTIPIATFSSLAIITVLYILMGSTLTLMIPYYQIDVGAAYASAFEMKGAKVAGTIMSIGALAGMINNLITGSFALPRGVYAMADDGLIFSFFAKINSVTKTPLNATIVFTFLNALLALVFDLEALVEFLSIGTLLAYSMVTACVLILRYQSAPINGNEQQHDNGGTLRSWVPFRKFWEDKPAGLSIKFAVVTLIFGYVWIALAVRLGLLNTPWGIIMVSIGAVISLLMFLFILGHQQNTLSTYFKVPLVPFIPCIGLLINVFMMVYLNYLTWIRLFIWLAVGVLIYFGYGIRHSKEARRGVFSVDIPQPRNTKEKSRRYIGRWAELAPANGHIRGKNIVAFLLSFNFNSRASLRSPFFVLFPCLFHGFSAVDGTI</sequence>
<evidence type="ECO:0000256" key="2">
    <source>
        <dbReference type="ARBA" id="ARBA00008572"/>
    </source>
</evidence>
<dbReference type="Proteomes" id="UP000835052">
    <property type="component" value="Unassembled WGS sequence"/>
</dbReference>
<dbReference type="OrthoDB" id="3900342at2759"/>
<feature type="transmembrane region" description="Helical" evidence="13">
    <location>
        <begin position="30"/>
        <end position="52"/>
    </location>
</feature>
<feature type="domain" description="Cationic amino acid transporter C-terminal" evidence="14">
    <location>
        <begin position="508"/>
        <end position="558"/>
    </location>
</feature>
<dbReference type="AlphaFoldDB" id="A0A8S1HAQ2"/>
<evidence type="ECO:0000313" key="15">
    <source>
        <dbReference type="EMBL" id="CAD6192245.1"/>
    </source>
</evidence>
<reference evidence="15" key="1">
    <citation type="submission" date="2020-10" db="EMBL/GenBank/DDBJ databases">
        <authorList>
            <person name="Kikuchi T."/>
        </authorList>
    </citation>
    <scope>NUCLEOTIDE SEQUENCE</scope>
    <source>
        <strain evidence="15">NKZ352</strain>
    </source>
</reference>
<feature type="transmembrane region" description="Helical" evidence="13">
    <location>
        <begin position="477"/>
        <end position="498"/>
    </location>
</feature>
<feature type="transmembrane region" description="Helical" evidence="13">
    <location>
        <begin position="166"/>
        <end position="182"/>
    </location>
</feature>
<dbReference type="EMBL" id="CAJGYM010000026">
    <property type="protein sequence ID" value="CAD6192245.1"/>
    <property type="molecule type" value="Genomic_DNA"/>
</dbReference>
<dbReference type="Gene3D" id="1.20.1740.10">
    <property type="entry name" value="Amino acid/polyamine transporter I"/>
    <property type="match status" value="1"/>
</dbReference>
<evidence type="ECO:0000256" key="5">
    <source>
        <dbReference type="ARBA" id="ARBA00022692"/>
    </source>
</evidence>
<evidence type="ECO:0000256" key="4">
    <source>
        <dbReference type="ARBA" id="ARBA00022475"/>
    </source>
</evidence>
<feature type="transmembrane region" description="Helical" evidence="13">
    <location>
        <begin position="367"/>
        <end position="386"/>
    </location>
</feature>
<dbReference type="NCBIfam" id="TIGR00906">
    <property type="entry name" value="2A0303"/>
    <property type="match status" value="1"/>
</dbReference>
<evidence type="ECO:0000256" key="6">
    <source>
        <dbReference type="ARBA" id="ARBA00022970"/>
    </source>
</evidence>
<dbReference type="InterPro" id="IPR004755">
    <property type="entry name" value="Cat_AA_permease"/>
</dbReference>
<name>A0A8S1HAQ2_9PELO</name>
<accession>A0A8S1HAQ2</accession>
<keyword evidence="5 13" id="KW-0812">Transmembrane</keyword>
<feature type="transmembrane region" description="Helical" evidence="13">
    <location>
        <begin position="510"/>
        <end position="530"/>
    </location>
</feature>
<evidence type="ECO:0000256" key="7">
    <source>
        <dbReference type="ARBA" id="ARBA00022989"/>
    </source>
</evidence>
<feature type="transmembrane region" description="Helical" evidence="13">
    <location>
        <begin position="189"/>
        <end position="208"/>
    </location>
</feature>
<keyword evidence="8 13" id="KW-0472">Membrane</keyword>
<evidence type="ECO:0000256" key="8">
    <source>
        <dbReference type="ARBA" id="ARBA00023136"/>
    </source>
</evidence>
<keyword evidence="6" id="KW-0029">Amino-acid transport</keyword>
<keyword evidence="3" id="KW-0813">Transport</keyword>
<feature type="transmembrane region" description="Helical" evidence="13">
    <location>
        <begin position="315"/>
        <end position="333"/>
    </location>
</feature>
<comment type="caution">
    <text evidence="15">The sequence shown here is derived from an EMBL/GenBank/DDBJ whole genome shotgun (WGS) entry which is preliminary data.</text>
</comment>
<dbReference type="InterPro" id="IPR002293">
    <property type="entry name" value="AA/rel_permease1"/>
</dbReference>
<comment type="catalytic activity">
    <reaction evidence="11">
        <text>L-arginine(in) = L-arginine(out)</text>
        <dbReference type="Rhea" id="RHEA:32143"/>
        <dbReference type="ChEBI" id="CHEBI:32682"/>
    </reaction>
</comment>
<gene>
    <name evidence="15" type="ORF">CAUJ_LOCUS8164</name>
</gene>
<comment type="catalytic activity">
    <reaction evidence="12">
        <text>L-ornithine(in) = L-ornithine(out)</text>
        <dbReference type="Rhea" id="RHEA:71199"/>
        <dbReference type="ChEBI" id="CHEBI:46911"/>
    </reaction>
</comment>
<dbReference type="Pfam" id="PF13906">
    <property type="entry name" value="AA_permease_C"/>
    <property type="match status" value="1"/>
</dbReference>
<keyword evidence="4" id="KW-1003">Cell membrane</keyword>
<feature type="transmembrane region" description="Helical" evidence="13">
    <location>
        <begin position="536"/>
        <end position="553"/>
    </location>
</feature>
<evidence type="ECO:0000256" key="12">
    <source>
        <dbReference type="ARBA" id="ARBA00034450"/>
    </source>
</evidence>
<feature type="transmembrane region" description="Helical" evidence="13">
    <location>
        <begin position="269"/>
        <end position="295"/>
    </location>
</feature>
<evidence type="ECO:0000256" key="13">
    <source>
        <dbReference type="SAM" id="Phobius"/>
    </source>
</evidence>
<dbReference type="GO" id="GO:0061459">
    <property type="term" value="F:L-arginine transmembrane transporter activity"/>
    <property type="evidence" value="ECO:0007669"/>
    <property type="project" value="UniProtKB-ARBA"/>
</dbReference>
<evidence type="ECO:0000256" key="9">
    <source>
        <dbReference type="ARBA" id="ARBA00023180"/>
    </source>
</evidence>
<keyword evidence="7 13" id="KW-1133">Transmembrane helix</keyword>
<feature type="transmembrane region" description="Helical" evidence="13">
    <location>
        <begin position="228"/>
        <end position="248"/>
    </location>
</feature>
<comment type="similarity">
    <text evidence="2">Belongs to the amino acid-polyamine-organocation (APC) superfamily. Cationic amino acid transporter (CAT) (TC 2.A.3.3) family.</text>
</comment>
<proteinExistence type="inferred from homology"/>
<organism evidence="15 16">
    <name type="scientific">Caenorhabditis auriculariae</name>
    <dbReference type="NCBI Taxonomy" id="2777116"/>
    <lineage>
        <taxon>Eukaryota</taxon>
        <taxon>Metazoa</taxon>
        <taxon>Ecdysozoa</taxon>
        <taxon>Nematoda</taxon>
        <taxon>Chromadorea</taxon>
        <taxon>Rhabditida</taxon>
        <taxon>Rhabditina</taxon>
        <taxon>Rhabditomorpha</taxon>
        <taxon>Rhabditoidea</taxon>
        <taxon>Rhabditidae</taxon>
        <taxon>Peloderinae</taxon>
        <taxon>Caenorhabditis</taxon>
    </lineage>
</organism>
<feature type="transmembrane region" description="Helical" evidence="13">
    <location>
        <begin position="64"/>
        <end position="83"/>
    </location>
</feature>
<dbReference type="Pfam" id="PF13520">
    <property type="entry name" value="AA_permease_2"/>
    <property type="match status" value="1"/>
</dbReference>
<protein>
    <recommendedName>
        <fullName evidence="14">Cationic amino acid transporter C-terminal domain-containing protein</fullName>
    </recommendedName>
</protein>
<dbReference type="GO" id="GO:0005886">
    <property type="term" value="C:plasma membrane"/>
    <property type="evidence" value="ECO:0007669"/>
    <property type="project" value="UniProtKB-SubCell"/>
</dbReference>
<evidence type="ECO:0000256" key="1">
    <source>
        <dbReference type="ARBA" id="ARBA00004651"/>
    </source>
</evidence>
<comment type="catalytic activity">
    <reaction evidence="10">
        <text>L-lysine(in) = L-lysine(out)</text>
        <dbReference type="Rhea" id="RHEA:70935"/>
        <dbReference type="ChEBI" id="CHEBI:32551"/>
    </reaction>
</comment>
<feature type="transmembrane region" description="Helical" evidence="13">
    <location>
        <begin position="392"/>
        <end position="411"/>
    </location>
</feature>
<evidence type="ECO:0000313" key="16">
    <source>
        <dbReference type="Proteomes" id="UP000835052"/>
    </source>
</evidence>
<dbReference type="PANTHER" id="PTHR43243:SF27">
    <property type="entry name" value="CATIONIC AMINO ACID TRANSPORTER C-TERMINAL DOMAIN-CONTAINING PROTEIN"/>
    <property type="match status" value="1"/>
</dbReference>
<keyword evidence="9" id="KW-0325">Glycoprotein</keyword>
<dbReference type="FunFam" id="1.20.1740.10:FF:000010">
    <property type="entry name" value="probable cationic amino acid transporter"/>
    <property type="match status" value="1"/>
</dbReference>
<evidence type="ECO:0000259" key="14">
    <source>
        <dbReference type="Pfam" id="PF13906"/>
    </source>
</evidence>
<dbReference type="PANTHER" id="PTHR43243">
    <property type="entry name" value="INNER MEMBRANE TRANSPORTER YGJI-RELATED"/>
    <property type="match status" value="1"/>
</dbReference>